<feature type="region of interest" description="Disordered" evidence="1">
    <location>
        <begin position="1399"/>
        <end position="1459"/>
    </location>
</feature>
<evidence type="ECO:0000313" key="3">
    <source>
        <dbReference type="Proteomes" id="UP001215598"/>
    </source>
</evidence>
<dbReference type="Proteomes" id="UP001215598">
    <property type="component" value="Unassembled WGS sequence"/>
</dbReference>
<proteinExistence type="predicted"/>
<dbReference type="Gene3D" id="1.25.40.10">
    <property type="entry name" value="Tetratricopeptide repeat domain"/>
    <property type="match status" value="2"/>
</dbReference>
<accession>A0AAD7IIF3</accession>
<comment type="caution">
    <text evidence="2">The sequence shown here is derived from an EMBL/GenBank/DDBJ whole genome shotgun (WGS) entry which is preliminary data.</text>
</comment>
<dbReference type="EMBL" id="JARKIB010000090">
    <property type="protein sequence ID" value="KAJ7743643.1"/>
    <property type="molecule type" value="Genomic_DNA"/>
</dbReference>
<reference evidence="2" key="1">
    <citation type="submission" date="2023-03" db="EMBL/GenBank/DDBJ databases">
        <title>Massive genome expansion in bonnet fungi (Mycena s.s.) driven by repeated elements and novel gene families across ecological guilds.</title>
        <authorList>
            <consortium name="Lawrence Berkeley National Laboratory"/>
            <person name="Harder C.B."/>
            <person name="Miyauchi S."/>
            <person name="Viragh M."/>
            <person name="Kuo A."/>
            <person name="Thoen E."/>
            <person name="Andreopoulos B."/>
            <person name="Lu D."/>
            <person name="Skrede I."/>
            <person name="Drula E."/>
            <person name="Henrissat B."/>
            <person name="Morin E."/>
            <person name="Kohler A."/>
            <person name="Barry K."/>
            <person name="LaButti K."/>
            <person name="Morin E."/>
            <person name="Salamov A."/>
            <person name="Lipzen A."/>
            <person name="Mereny Z."/>
            <person name="Hegedus B."/>
            <person name="Baldrian P."/>
            <person name="Stursova M."/>
            <person name="Weitz H."/>
            <person name="Taylor A."/>
            <person name="Grigoriev I.V."/>
            <person name="Nagy L.G."/>
            <person name="Martin F."/>
            <person name="Kauserud H."/>
        </authorList>
    </citation>
    <scope>NUCLEOTIDE SEQUENCE</scope>
    <source>
        <strain evidence="2">CBHHK182m</strain>
    </source>
</reference>
<feature type="compositionally biased region" description="Basic and acidic residues" evidence="1">
    <location>
        <begin position="1403"/>
        <end position="1419"/>
    </location>
</feature>
<feature type="compositionally biased region" description="Polar residues" evidence="1">
    <location>
        <begin position="1440"/>
        <end position="1449"/>
    </location>
</feature>
<gene>
    <name evidence="2" type="ORF">B0H16DRAFT_1008648</name>
</gene>
<feature type="compositionally biased region" description="Polar residues" evidence="1">
    <location>
        <begin position="984"/>
        <end position="1007"/>
    </location>
</feature>
<dbReference type="SUPFAM" id="SSF48452">
    <property type="entry name" value="TPR-like"/>
    <property type="match status" value="2"/>
</dbReference>
<name>A0AAD7IIF3_9AGAR</name>
<evidence type="ECO:0000313" key="2">
    <source>
        <dbReference type="EMBL" id="KAJ7743643.1"/>
    </source>
</evidence>
<feature type="compositionally biased region" description="Basic and acidic residues" evidence="1">
    <location>
        <begin position="1013"/>
        <end position="1024"/>
    </location>
</feature>
<evidence type="ECO:0000256" key="1">
    <source>
        <dbReference type="SAM" id="MobiDB-lite"/>
    </source>
</evidence>
<protein>
    <submittedName>
        <fullName evidence="2">Uncharacterized protein</fullName>
    </submittedName>
</protein>
<sequence>MGIASELQKMYKDSKKTESSMDALQLRVMHERILLCYQSNNNRARLLNILGDILLQSYKGSGTVDVLNQAVCAYNDAVQDDPGHAIYLADLGRSLLHRFERLGSLLDINRSVLMFEEAVQLTPDGHPDKPSRLNNLGNSLLGRFKQLGDLSDINKSILMKEEAVQLTPDGHPDKPSLLNNLGSSLLGRFERLGSLSDINKSVSMFEEAVQLTPYGHPDKPFRLNNLSNSLLGRFERLGNLSDINKSVLMKEDAVQLTPDGHPEKPSLLNNLGNSLFRRFERLGDLSDINKSVSMFEDAVQLTPDGHPDKPSLLNNLGNSLFRRFERLGDLSDINKSVLMFEEAVQLTPDGHPNKPSLLNNLGNSLLGRFKQLDLSDINKSILMKEEAVQLTPDDHPDKPSLLNNLGNSLLGRFKQLGDLSDINKSILMKEQAVQLTPDGHPDKPSLLNNLGNSLLGRFERLGDLSDINKSVLMFEEAVQLTPDGHPEKPSLLNNLGNSLFRRFERLGDLSDINKSVLMFEDAVQLTPHGHPDKPSRLNNLGNSLLGRFEQLGNLSDINKSVLMKEDAVQLTPDGHPEKPSLLNNLGNSLFRHFEQLGDLNSLNKFVIMQEDAVHLTPDGHPDKPSLLANLRKSLLCRFECLGDPEDLKKSTSIQGDIVHLTPDGQTLKSLADNPLDSDKGISTFVMCSPQLVTSDTVPIRQLTPEGLLPEDIETLATEFPNGHKVVSQHAPDDAILWVETYYRHSLLQTMRTQGVAGPIAAKLTPDESALVLFGSILDDWVLEGAKLLSQMSHFPVMIRPHGDDPVTRWDSAMAHDSVPAELFHSESGQTESLFSESLQTESMSLGNPTGRILIHQGNNGSDEDLLGGTQSMTGREYNMEHVSIPTDSHPSDIFHSRVITLRGGLMMRSHGEDPVKQWIAGLEDPVQPESPKEEHPDRRSAEMHLQSDGLDHALLEDTRMEDVESRSSGSTDPQHLAGRAFTEAHSSNSSAEDLSEDAQSATSSGNSVAIVRPESDSESVPREVTYHHQVSRLRGGASKAEISANKYKTLNKWNSPEHSLDIHLEVKSGAECKVAILSKIQFTVQPKYTDEENKSQPQVIAHTTFIVNPSTRDVWPDRSYSRMVFLTNTYISRCIPLPCEGYIKPNQTAKTVKTTTKGIIATVTGTGSFHPTGALAVAGSYSKAQATENQNDRITPKWVVDYENGDMGNSQGQYYWEKNVSYTATDNEQDELEVEFSAGINVKESNTKVLKTSFVIQNQTMLWIRDKSLKAQGYGMIVLTSSCIPDITTPTELCIVDYSTVELAGIRIANSTVTETESKDPIPQSVSIGVAAATDNTGWFKRMFNRLARKSLTNSRPNQTEFQIPRLHDFKARGWDITTERWKMPAYPLWGQTLRVPHKHENKGKQRDPDPTIFEKPEVQEDITVETIADKSQPLDVQDETQPASSDLTQPGPMDLTEA</sequence>
<dbReference type="InterPro" id="IPR011990">
    <property type="entry name" value="TPR-like_helical_dom_sf"/>
</dbReference>
<feature type="region of interest" description="Disordered" evidence="1">
    <location>
        <begin position="981"/>
        <end position="1024"/>
    </location>
</feature>
<organism evidence="2 3">
    <name type="scientific">Mycena metata</name>
    <dbReference type="NCBI Taxonomy" id="1033252"/>
    <lineage>
        <taxon>Eukaryota</taxon>
        <taxon>Fungi</taxon>
        <taxon>Dikarya</taxon>
        <taxon>Basidiomycota</taxon>
        <taxon>Agaricomycotina</taxon>
        <taxon>Agaricomycetes</taxon>
        <taxon>Agaricomycetidae</taxon>
        <taxon>Agaricales</taxon>
        <taxon>Marasmiineae</taxon>
        <taxon>Mycenaceae</taxon>
        <taxon>Mycena</taxon>
    </lineage>
</organism>
<feature type="region of interest" description="Disordered" evidence="1">
    <location>
        <begin position="922"/>
        <end position="944"/>
    </location>
</feature>
<feature type="compositionally biased region" description="Basic and acidic residues" evidence="1">
    <location>
        <begin position="930"/>
        <end position="942"/>
    </location>
</feature>
<keyword evidence="3" id="KW-1185">Reference proteome</keyword>